<dbReference type="RefSeq" id="WP_066224466.1">
    <property type="nucleotide sequence ID" value="NZ_JARTFS010000002.1"/>
</dbReference>
<name>A0ABU6NT77_9BACI</name>
<dbReference type="EMBL" id="JARTFS010000002">
    <property type="protein sequence ID" value="MED4400347.1"/>
    <property type="molecule type" value="Genomic_DNA"/>
</dbReference>
<keyword evidence="2" id="KW-1185">Reference proteome</keyword>
<organism evidence="1 2">
    <name type="scientific">Metabacillus fastidiosus</name>
    <dbReference type="NCBI Taxonomy" id="1458"/>
    <lineage>
        <taxon>Bacteria</taxon>
        <taxon>Bacillati</taxon>
        <taxon>Bacillota</taxon>
        <taxon>Bacilli</taxon>
        <taxon>Bacillales</taxon>
        <taxon>Bacillaceae</taxon>
        <taxon>Metabacillus</taxon>
    </lineage>
</organism>
<dbReference type="Proteomes" id="UP001342826">
    <property type="component" value="Unassembled WGS sequence"/>
</dbReference>
<protein>
    <submittedName>
        <fullName evidence="1">Uncharacterized protein</fullName>
    </submittedName>
</protein>
<sequence length="123" mass="14564">MLNANIESENELLRGDVPISFLKQIDFQRCKVFVSKIFPSRGTFNGIEKLSLMNFMKMCQFTTFQTSLYGIDFDNDHLVECSFLEIRKDQITSKRQIILQTFFKEITEIEMMNMVKNHQTYKN</sequence>
<reference evidence="1 2" key="1">
    <citation type="submission" date="2023-03" db="EMBL/GenBank/DDBJ databases">
        <title>Bacillus Genome Sequencing.</title>
        <authorList>
            <person name="Dunlap C."/>
        </authorList>
    </citation>
    <scope>NUCLEOTIDE SEQUENCE [LARGE SCALE GENOMIC DNA]</scope>
    <source>
        <strain evidence="1 2">NRS-1717</strain>
    </source>
</reference>
<evidence type="ECO:0000313" key="1">
    <source>
        <dbReference type="EMBL" id="MED4400347.1"/>
    </source>
</evidence>
<accession>A0ABU6NT77</accession>
<dbReference type="GeneID" id="301139237"/>
<comment type="caution">
    <text evidence="1">The sequence shown here is derived from an EMBL/GenBank/DDBJ whole genome shotgun (WGS) entry which is preliminary data.</text>
</comment>
<proteinExistence type="predicted"/>
<gene>
    <name evidence="1" type="ORF">P9271_03100</name>
</gene>
<evidence type="ECO:0000313" key="2">
    <source>
        <dbReference type="Proteomes" id="UP001342826"/>
    </source>
</evidence>